<evidence type="ECO:0000313" key="1">
    <source>
        <dbReference type="EMBL" id="TCL08955.1"/>
    </source>
</evidence>
<comment type="caution">
    <text evidence="1">The sequence shown here is derived from an EMBL/GenBank/DDBJ whole genome shotgun (WGS) entry which is preliminary data.</text>
</comment>
<dbReference type="RefSeq" id="WP_165929105.1">
    <property type="nucleotide sequence ID" value="NZ_SMGR01000001.1"/>
</dbReference>
<dbReference type="EMBL" id="SMGR01000001">
    <property type="protein sequence ID" value="TCL08955.1"/>
    <property type="molecule type" value="Genomic_DNA"/>
</dbReference>
<protein>
    <recommendedName>
        <fullName evidence="3">DUF2971 domain-containing protein</fullName>
    </recommendedName>
</protein>
<dbReference type="Proteomes" id="UP000295673">
    <property type="component" value="Unassembled WGS sequence"/>
</dbReference>
<keyword evidence="2" id="KW-1185">Reference proteome</keyword>
<dbReference type="Pfam" id="PF11185">
    <property type="entry name" value="DUF2971"/>
    <property type="match status" value="1"/>
</dbReference>
<proteinExistence type="predicted"/>
<reference evidence="1 2" key="1">
    <citation type="submission" date="2019-03" db="EMBL/GenBank/DDBJ databases">
        <title>Genomic Encyclopedia of Archaeal and Bacterial Type Strains, Phase II (KMG-II): from individual species to whole genera.</title>
        <authorList>
            <person name="Goeker M."/>
        </authorList>
    </citation>
    <scope>NUCLEOTIDE SEQUENCE [LARGE SCALE GENOMIC DNA]</scope>
    <source>
        <strain evidence="1 2">DSM 26433</strain>
    </source>
</reference>
<evidence type="ECO:0000313" key="2">
    <source>
        <dbReference type="Proteomes" id="UP000295673"/>
    </source>
</evidence>
<gene>
    <name evidence="1" type="ORF">BXY66_0996</name>
</gene>
<organism evidence="1 2">
    <name type="scientific">Shimia isoporae</name>
    <dbReference type="NCBI Taxonomy" id="647720"/>
    <lineage>
        <taxon>Bacteria</taxon>
        <taxon>Pseudomonadati</taxon>
        <taxon>Pseudomonadota</taxon>
        <taxon>Alphaproteobacteria</taxon>
        <taxon>Rhodobacterales</taxon>
        <taxon>Roseobacteraceae</taxon>
    </lineage>
</organism>
<dbReference type="AlphaFoldDB" id="A0A4R1NLG5"/>
<name>A0A4R1NLG5_9RHOB</name>
<sequence length="215" mass="24707">MTKSKRKDWLKKFTKLEHLEGTPSNNGLYMGDPSSWPDRNDAFAIDHAYPDGARVLCMSQGPDRFHMWSDYGGKELGVCLWFDKSEFVGGLNDRLGIQHGDVIYSTAKNGKLKFCGKRPKNAAFTKRAQNSDEREYRIVQPSRDDHTLSFPKASLKRIYLNSWLEPCCVEREAKRISDLLVEHDYCKSVEVLQSRLLGFQKWQNALQADFPKAAR</sequence>
<dbReference type="InterPro" id="IPR021352">
    <property type="entry name" value="DUF2971"/>
</dbReference>
<accession>A0A4R1NLG5</accession>
<evidence type="ECO:0008006" key="3">
    <source>
        <dbReference type="Google" id="ProtNLM"/>
    </source>
</evidence>